<sequence length="363" mass="40545">MADQFDLYSTRKRRPLPDVDPAVRKRFESLDLGRSRRPIDRLRSPKDEEIAELSIPRGDASPRESSHGLRWTLLGLAVVTIAVVVHGFVSGSPLWTAQNVRVVGNRAVESEPVLSALGIEPGVSWWHAFTADQDAVLDAYPRVDDVAIRYHFPRGLVVRVSERTPMFRWLGEPARVVAEDGTVLAAVASLDPSDLPCLSAPGIDPGLPGRTLELPGSGDYWEQLQRVRNENTQLWTQISQVQYEGERRFRVFFRDPKRVVLWDPYLNAHLWSRIPLVLGDLAERGLGTDAVLDLRFRDRIVVRVPEEEWYRLKDAEAGDGLEGRGAIGTGDAKTGTPGDRTGVRRSSEEETDRSVDGDRGGRT</sequence>
<evidence type="ECO:0000259" key="9">
    <source>
        <dbReference type="PROSITE" id="PS51779"/>
    </source>
</evidence>
<name>A0A956ND18_UNCEI</name>
<reference evidence="10" key="2">
    <citation type="journal article" date="2021" name="Microbiome">
        <title>Successional dynamics and alternative stable states in a saline activated sludge microbial community over 9 years.</title>
        <authorList>
            <person name="Wang Y."/>
            <person name="Ye J."/>
            <person name="Ju F."/>
            <person name="Liu L."/>
            <person name="Boyd J.A."/>
            <person name="Deng Y."/>
            <person name="Parks D.H."/>
            <person name="Jiang X."/>
            <person name="Yin X."/>
            <person name="Woodcroft B.J."/>
            <person name="Tyson G.W."/>
            <person name="Hugenholtz P."/>
            <person name="Polz M.F."/>
            <person name="Zhang T."/>
        </authorList>
    </citation>
    <scope>NUCLEOTIDE SEQUENCE</scope>
    <source>
        <strain evidence="10">HKST-UBA02</strain>
    </source>
</reference>
<keyword evidence="6" id="KW-0472">Membrane</keyword>
<dbReference type="GO" id="GO:0090529">
    <property type="term" value="P:cell septum assembly"/>
    <property type="evidence" value="ECO:0007669"/>
    <property type="project" value="InterPro"/>
</dbReference>
<evidence type="ECO:0000256" key="3">
    <source>
        <dbReference type="ARBA" id="ARBA00022618"/>
    </source>
</evidence>
<evidence type="ECO:0000256" key="6">
    <source>
        <dbReference type="ARBA" id="ARBA00023136"/>
    </source>
</evidence>
<keyword evidence="5" id="KW-1133">Transmembrane helix</keyword>
<evidence type="ECO:0000256" key="4">
    <source>
        <dbReference type="ARBA" id="ARBA00022692"/>
    </source>
</evidence>
<keyword evidence="3" id="KW-0132">Cell division</keyword>
<reference evidence="10" key="1">
    <citation type="submission" date="2020-04" db="EMBL/GenBank/DDBJ databases">
        <authorList>
            <person name="Zhang T."/>
        </authorList>
    </citation>
    <scope>NUCLEOTIDE SEQUENCE</scope>
    <source>
        <strain evidence="10">HKST-UBA02</strain>
    </source>
</reference>
<dbReference type="InterPro" id="IPR013685">
    <property type="entry name" value="POTRA_FtsQ_type"/>
</dbReference>
<dbReference type="Pfam" id="PF08478">
    <property type="entry name" value="POTRA_1"/>
    <property type="match status" value="1"/>
</dbReference>
<dbReference type="PROSITE" id="PS51779">
    <property type="entry name" value="POTRA"/>
    <property type="match status" value="1"/>
</dbReference>
<accession>A0A956ND18</accession>
<keyword evidence="7" id="KW-0131">Cell cycle</keyword>
<keyword evidence="4" id="KW-0812">Transmembrane</keyword>
<evidence type="ECO:0000313" key="11">
    <source>
        <dbReference type="Proteomes" id="UP000739538"/>
    </source>
</evidence>
<protein>
    <submittedName>
        <fullName evidence="10">FtsQ-type POTRA domain-containing protein</fullName>
    </submittedName>
</protein>
<comment type="caution">
    <text evidence="10">The sequence shown here is derived from an EMBL/GenBank/DDBJ whole genome shotgun (WGS) entry which is preliminary data.</text>
</comment>
<dbReference type="EMBL" id="JAGQHS010000063">
    <property type="protein sequence ID" value="MCA9756703.1"/>
    <property type="molecule type" value="Genomic_DNA"/>
</dbReference>
<dbReference type="Proteomes" id="UP000739538">
    <property type="component" value="Unassembled WGS sequence"/>
</dbReference>
<organism evidence="10 11">
    <name type="scientific">Eiseniibacteriota bacterium</name>
    <dbReference type="NCBI Taxonomy" id="2212470"/>
    <lineage>
        <taxon>Bacteria</taxon>
        <taxon>Candidatus Eiseniibacteriota</taxon>
    </lineage>
</organism>
<feature type="region of interest" description="Disordered" evidence="8">
    <location>
        <begin position="319"/>
        <end position="363"/>
    </location>
</feature>
<dbReference type="InterPro" id="IPR034746">
    <property type="entry name" value="POTRA"/>
</dbReference>
<comment type="subcellular location">
    <subcellularLocation>
        <location evidence="1">Membrane</location>
    </subcellularLocation>
</comment>
<evidence type="ECO:0000256" key="7">
    <source>
        <dbReference type="ARBA" id="ARBA00023306"/>
    </source>
</evidence>
<feature type="domain" description="POTRA" evidence="9">
    <location>
        <begin position="95"/>
        <end position="163"/>
    </location>
</feature>
<evidence type="ECO:0000256" key="5">
    <source>
        <dbReference type="ARBA" id="ARBA00022989"/>
    </source>
</evidence>
<feature type="compositionally biased region" description="Basic and acidic residues" evidence="8">
    <location>
        <begin position="341"/>
        <end position="363"/>
    </location>
</feature>
<dbReference type="PANTHER" id="PTHR35851">
    <property type="entry name" value="CELL DIVISION PROTEIN FTSQ"/>
    <property type="match status" value="1"/>
</dbReference>
<dbReference type="InterPro" id="IPR026579">
    <property type="entry name" value="FtsQ"/>
</dbReference>
<evidence type="ECO:0000256" key="2">
    <source>
        <dbReference type="ARBA" id="ARBA00022475"/>
    </source>
</evidence>
<evidence type="ECO:0000256" key="1">
    <source>
        <dbReference type="ARBA" id="ARBA00004370"/>
    </source>
</evidence>
<dbReference type="GO" id="GO:0016020">
    <property type="term" value="C:membrane"/>
    <property type="evidence" value="ECO:0007669"/>
    <property type="project" value="UniProtKB-SubCell"/>
</dbReference>
<keyword evidence="2" id="KW-1003">Cell membrane</keyword>
<evidence type="ECO:0000256" key="8">
    <source>
        <dbReference type="SAM" id="MobiDB-lite"/>
    </source>
</evidence>
<evidence type="ECO:0000313" key="10">
    <source>
        <dbReference type="EMBL" id="MCA9756703.1"/>
    </source>
</evidence>
<dbReference type="AlphaFoldDB" id="A0A956ND18"/>
<dbReference type="PANTHER" id="PTHR35851:SF1">
    <property type="entry name" value="CELL DIVISION PROTEIN FTSQ"/>
    <property type="match status" value="1"/>
</dbReference>
<proteinExistence type="predicted"/>
<gene>
    <name evidence="10" type="ORF">KDA27_12940</name>
</gene>